<organism evidence="1 2">
    <name type="scientific">Streptantibioticus cattleyicolor (strain ATCC 35852 / DSM 46488 / JCM 4925 / NBRC 14057 / NRRL 8057)</name>
    <name type="common">Streptomyces cattleya</name>
    <dbReference type="NCBI Taxonomy" id="1003195"/>
    <lineage>
        <taxon>Bacteria</taxon>
        <taxon>Bacillati</taxon>
        <taxon>Actinomycetota</taxon>
        <taxon>Actinomycetes</taxon>
        <taxon>Kitasatosporales</taxon>
        <taxon>Streptomycetaceae</taxon>
        <taxon>Streptantibioticus</taxon>
    </lineage>
</organism>
<gene>
    <name evidence="1" type="ordered locus">SCATT_p03180</name>
</gene>
<protein>
    <submittedName>
        <fullName evidence="1">Uncharacterized protein</fullName>
    </submittedName>
</protein>
<evidence type="ECO:0000313" key="2">
    <source>
        <dbReference type="Proteomes" id="UP000007842"/>
    </source>
</evidence>
<proteinExistence type="predicted"/>
<dbReference type="AlphaFoldDB" id="G8XFE1"/>
<keyword evidence="1" id="KW-0614">Plasmid</keyword>
<accession>G8XFE1</accession>
<dbReference type="KEGG" id="scy:SCATT_p03180"/>
<geneLocation type="plasmid" evidence="1 2">
    <name>pSCATT</name>
</geneLocation>
<dbReference type="PATRIC" id="fig|1003195.29.peg.6117"/>
<evidence type="ECO:0000313" key="1">
    <source>
        <dbReference type="EMBL" id="AEW98511.1"/>
    </source>
</evidence>
<dbReference type="HOGENOM" id="CLU_3277140_0_0_11"/>
<dbReference type="Proteomes" id="UP000007842">
    <property type="component" value="Plasmid pSCATT"/>
</dbReference>
<sequence length="41" mass="4559">MYSPPFLGAPYYAPRWIIRSTTATMATREEARCESGAVPPL</sequence>
<reference evidence="2" key="1">
    <citation type="submission" date="2011-12" db="EMBL/GenBank/DDBJ databases">
        <title>Complete genome sequence of Streptomyces cattleya strain DSM 46488.</title>
        <authorList>
            <person name="Ou H.-Y."/>
            <person name="Li P."/>
            <person name="Zhao C."/>
            <person name="O'Hagan D."/>
            <person name="Deng Z."/>
        </authorList>
    </citation>
    <scope>NUCLEOTIDE SEQUENCE [LARGE SCALE GENOMIC DNA]</scope>
    <source>
        <strain evidence="2">ATCC 35852 / DSM 46488 / JCM 4925 / NBRC 14057 / NRRL 8057</strain>
        <plasmid evidence="2">Plasmid pSCATT</plasmid>
    </source>
</reference>
<dbReference type="EMBL" id="CP003229">
    <property type="protein sequence ID" value="AEW98511.1"/>
    <property type="molecule type" value="Genomic_DNA"/>
</dbReference>
<keyword evidence="2" id="KW-1185">Reference proteome</keyword>
<name>G8XFE1_STREN</name>